<keyword evidence="3" id="KW-1185">Reference proteome</keyword>
<evidence type="ECO:0000256" key="1">
    <source>
        <dbReference type="SAM" id="MobiDB-lite"/>
    </source>
</evidence>
<protein>
    <recommendedName>
        <fullName evidence="4">Cyclin N-terminal domain-containing protein</fullName>
    </recommendedName>
</protein>
<evidence type="ECO:0000313" key="3">
    <source>
        <dbReference type="Proteomes" id="UP001189429"/>
    </source>
</evidence>
<dbReference type="Proteomes" id="UP001189429">
    <property type="component" value="Unassembled WGS sequence"/>
</dbReference>
<feature type="region of interest" description="Disordered" evidence="1">
    <location>
        <begin position="344"/>
        <end position="372"/>
    </location>
</feature>
<accession>A0ABN9RW00</accession>
<proteinExistence type="predicted"/>
<feature type="region of interest" description="Disordered" evidence="1">
    <location>
        <begin position="1"/>
        <end position="24"/>
    </location>
</feature>
<name>A0ABN9RW00_9DINO</name>
<feature type="compositionally biased region" description="Acidic residues" evidence="1">
    <location>
        <begin position="351"/>
        <end position="363"/>
    </location>
</feature>
<dbReference type="EMBL" id="CAUYUJ010008302">
    <property type="protein sequence ID" value="CAK0823508.1"/>
    <property type="molecule type" value="Genomic_DNA"/>
</dbReference>
<organism evidence="2 3">
    <name type="scientific">Prorocentrum cordatum</name>
    <dbReference type="NCBI Taxonomy" id="2364126"/>
    <lineage>
        <taxon>Eukaryota</taxon>
        <taxon>Sar</taxon>
        <taxon>Alveolata</taxon>
        <taxon>Dinophyceae</taxon>
        <taxon>Prorocentrales</taxon>
        <taxon>Prorocentraceae</taxon>
        <taxon>Prorocentrum</taxon>
    </lineage>
</organism>
<feature type="compositionally biased region" description="Low complexity" evidence="1">
    <location>
        <begin position="296"/>
        <end position="307"/>
    </location>
</feature>
<feature type="region of interest" description="Disordered" evidence="1">
    <location>
        <begin position="242"/>
        <end position="307"/>
    </location>
</feature>
<feature type="compositionally biased region" description="Polar residues" evidence="1">
    <location>
        <begin position="269"/>
        <end position="295"/>
    </location>
</feature>
<evidence type="ECO:0000313" key="2">
    <source>
        <dbReference type="EMBL" id="CAK0823508.1"/>
    </source>
</evidence>
<gene>
    <name evidence="2" type="ORF">PCOR1329_LOCUS24197</name>
</gene>
<evidence type="ECO:0008006" key="4">
    <source>
        <dbReference type="Google" id="ProtNLM"/>
    </source>
</evidence>
<sequence length="372" mass="40444">MQRARALLNDREREQGSSSTAVPSGLLKDISDSFDSGLLECCSDRSGGEMSSDLMNPRWRRLIVSVSGSLAQRFSDATLVPDGCMAEFVHTDATGGGSQMDLQQCFEGALHAMELSDKSAGFVLIGAYYYLIADDVVLTSQTWRSLVVTALLVAANEMCERAEHELAIRRLRQSAAHWWSEDRADRAVQVFKLREAFVQKPLNQQKIAALYFELRASALEIAPFDDDSHSGAAIADFPLDHAPVRNPNVKASNSLSGRNGDPADRSNERSNASLAFSDSRSRSTYNDGYTSDHSTGPSPSSPSRGRARLRSAPALLGPPGAQEKECVFRCSRLARHRGSVLMRISRPKDDADVDADADDDDDQAFGGPCGVP</sequence>
<reference evidence="2" key="1">
    <citation type="submission" date="2023-10" db="EMBL/GenBank/DDBJ databases">
        <authorList>
            <person name="Chen Y."/>
            <person name="Shah S."/>
            <person name="Dougan E. K."/>
            <person name="Thang M."/>
            <person name="Chan C."/>
        </authorList>
    </citation>
    <scope>NUCLEOTIDE SEQUENCE [LARGE SCALE GENOMIC DNA]</scope>
</reference>
<comment type="caution">
    <text evidence="2">The sequence shown here is derived from an EMBL/GenBank/DDBJ whole genome shotgun (WGS) entry which is preliminary data.</text>
</comment>